<sequence length="276" mass="28559">MVTVDAILLAGGRGSRVGGAVKPLFEVGGATLLSAAVTAVRRAGARRVVVVAPVLDEALDVTWVREDPPYGGPVAAVVAALREVDADDLYVLACDTVAPADVMSRLAAPLAPGVDGMCLDDGRRQWLMGRYRAAAVREAASTLPAAGRDASMRALLGGLEVASIAVDADLTRDVDTWDDLREARGGAMTESRTLPPEALDDWSAALAQRFGLTRGDIPVSLILDLARDVANGVARPAAPLSAFVAGLVAGRAGGSPADTEKAVAAVVEMARDWENR</sequence>
<evidence type="ECO:0000256" key="1">
    <source>
        <dbReference type="ARBA" id="ARBA00022679"/>
    </source>
</evidence>
<dbReference type="EMBL" id="QDFT01000048">
    <property type="protein sequence ID" value="PVE63697.1"/>
    <property type="molecule type" value="Genomic_DNA"/>
</dbReference>
<dbReference type="InterPro" id="IPR029044">
    <property type="entry name" value="Nucleotide-diphossugar_trans"/>
</dbReference>
<keyword evidence="4" id="KW-0548">Nucleotidyltransferase</keyword>
<dbReference type="GO" id="GO:0016779">
    <property type="term" value="F:nucleotidyltransferase activity"/>
    <property type="evidence" value="ECO:0007669"/>
    <property type="project" value="UniProtKB-KW"/>
</dbReference>
<evidence type="ECO:0000313" key="4">
    <source>
        <dbReference type="EMBL" id="PVE63697.1"/>
    </source>
</evidence>
<dbReference type="RefSeq" id="WP_116538384.1">
    <property type="nucleotide sequence ID" value="NZ_QDFT01000048.1"/>
</dbReference>
<dbReference type="PANTHER" id="PTHR19136:SF81">
    <property type="entry name" value="MOLYBDENUM COFACTOR GUANYLYLTRANSFERASE"/>
    <property type="match status" value="1"/>
</dbReference>
<dbReference type="AlphaFoldDB" id="A0A2T7W3F8"/>
<feature type="domain" description="MobA-like NTP transferase" evidence="2">
    <location>
        <begin position="6"/>
        <end position="156"/>
    </location>
</feature>
<dbReference type="InterPro" id="IPR045598">
    <property type="entry name" value="DUF6457"/>
</dbReference>
<gene>
    <name evidence="4" type="ORF">DC432_13870</name>
</gene>
<comment type="caution">
    <text evidence="4">The sequence shown here is derived from an EMBL/GenBank/DDBJ whole genome shotgun (WGS) entry which is preliminary data.</text>
</comment>
<protein>
    <submittedName>
        <fullName evidence="4">Molybdenum cofactor guanylyltransferase</fullName>
    </submittedName>
</protein>
<dbReference type="Gene3D" id="3.90.550.10">
    <property type="entry name" value="Spore Coat Polysaccharide Biosynthesis Protein SpsA, Chain A"/>
    <property type="match status" value="1"/>
</dbReference>
<keyword evidence="1 4" id="KW-0808">Transferase</keyword>
<evidence type="ECO:0000259" key="2">
    <source>
        <dbReference type="Pfam" id="PF12804"/>
    </source>
</evidence>
<proteinExistence type="predicted"/>
<dbReference type="SUPFAM" id="SSF53448">
    <property type="entry name" value="Nucleotide-diphospho-sugar transferases"/>
    <property type="match status" value="1"/>
</dbReference>
<dbReference type="Proteomes" id="UP000244649">
    <property type="component" value="Unassembled WGS sequence"/>
</dbReference>
<evidence type="ECO:0000259" key="3">
    <source>
        <dbReference type="Pfam" id="PF20058"/>
    </source>
</evidence>
<organism evidence="4 5">
    <name type="scientific">Microbacterium testaceum</name>
    <name type="common">Aureobacterium testaceum</name>
    <name type="synonym">Brevibacterium testaceum</name>
    <dbReference type="NCBI Taxonomy" id="2033"/>
    <lineage>
        <taxon>Bacteria</taxon>
        <taxon>Bacillati</taxon>
        <taxon>Actinomycetota</taxon>
        <taxon>Actinomycetes</taxon>
        <taxon>Micrococcales</taxon>
        <taxon>Microbacteriaceae</taxon>
        <taxon>Microbacterium</taxon>
    </lineage>
</organism>
<feature type="domain" description="DUF6457" evidence="3">
    <location>
        <begin position="195"/>
        <end position="275"/>
    </location>
</feature>
<dbReference type="PANTHER" id="PTHR19136">
    <property type="entry name" value="MOLYBDENUM COFACTOR GUANYLYLTRANSFERASE"/>
    <property type="match status" value="1"/>
</dbReference>
<dbReference type="InterPro" id="IPR025877">
    <property type="entry name" value="MobA-like_NTP_Trfase"/>
</dbReference>
<name>A0A2T7W3F8_MICTE</name>
<accession>A0A2T7W3F8</accession>
<dbReference type="Pfam" id="PF12804">
    <property type="entry name" value="NTP_transf_3"/>
    <property type="match status" value="1"/>
</dbReference>
<evidence type="ECO:0000313" key="5">
    <source>
        <dbReference type="Proteomes" id="UP000244649"/>
    </source>
</evidence>
<reference evidence="4 5" key="1">
    <citation type="submission" date="2018-04" db="EMBL/GenBank/DDBJ databases">
        <authorList>
            <person name="Go L.Y."/>
            <person name="Mitchell J.A."/>
        </authorList>
    </citation>
    <scope>NUCLEOTIDE SEQUENCE [LARGE SCALE GENOMIC DNA]</scope>
    <source>
        <strain evidence="4 5">TPD7010</strain>
    </source>
</reference>
<dbReference type="Pfam" id="PF20058">
    <property type="entry name" value="DUF6457"/>
    <property type="match status" value="1"/>
</dbReference>